<keyword evidence="3" id="KW-1185">Reference proteome</keyword>
<dbReference type="Proteomes" id="UP001327560">
    <property type="component" value="Chromosome 9"/>
</dbReference>
<proteinExistence type="predicted"/>
<accession>A0AAQ3QT90</accession>
<evidence type="ECO:0000313" key="3">
    <source>
        <dbReference type="Proteomes" id="UP001327560"/>
    </source>
</evidence>
<protein>
    <recommendedName>
        <fullName evidence="1">RDR1/2-like PH-like domain-containing protein</fullName>
    </recommendedName>
</protein>
<organism evidence="2 3">
    <name type="scientific">Canna indica</name>
    <name type="common">Indian-shot</name>
    <dbReference type="NCBI Taxonomy" id="4628"/>
    <lineage>
        <taxon>Eukaryota</taxon>
        <taxon>Viridiplantae</taxon>
        <taxon>Streptophyta</taxon>
        <taxon>Embryophyta</taxon>
        <taxon>Tracheophyta</taxon>
        <taxon>Spermatophyta</taxon>
        <taxon>Magnoliopsida</taxon>
        <taxon>Liliopsida</taxon>
        <taxon>Zingiberales</taxon>
        <taxon>Cannaceae</taxon>
        <taxon>Canna</taxon>
    </lineage>
</organism>
<evidence type="ECO:0000259" key="1">
    <source>
        <dbReference type="Pfam" id="PF24823"/>
    </source>
</evidence>
<dbReference type="AlphaFoldDB" id="A0AAQ3QT90"/>
<sequence>MAVFGEWEQVRVEIMPEMKKLELFFDHEGEKCKMEVMFVDILASFSCCLGGVESNTILLQGYCKTLQLPWRSTARTFIQLAMWNKFTTKCKKY</sequence>
<name>A0AAQ3QT90_9LILI</name>
<dbReference type="EMBL" id="CP136898">
    <property type="protein sequence ID" value="WOL20353.1"/>
    <property type="molecule type" value="Genomic_DNA"/>
</dbReference>
<evidence type="ECO:0000313" key="2">
    <source>
        <dbReference type="EMBL" id="WOL20353.1"/>
    </source>
</evidence>
<dbReference type="InterPro" id="IPR057590">
    <property type="entry name" value="PH_RDR1/2-like"/>
</dbReference>
<gene>
    <name evidence="2" type="ORF">Cni_G29158</name>
</gene>
<dbReference type="Pfam" id="PF24823">
    <property type="entry name" value="PH_RDR2"/>
    <property type="match status" value="1"/>
</dbReference>
<reference evidence="2 3" key="1">
    <citation type="submission" date="2023-10" db="EMBL/GenBank/DDBJ databases">
        <title>Chromosome-scale genome assembly provides insights into flower coloration mechanisms of Canna indica.</title>
        <authorList>
            <person name="Li C."/>
        </authorList>
    </citation>
    <scope>NUCLEOTIDE SEQUENCE [LARGE SCALE GENOMIC DNA]</scope>
    <source>
        <tissue evidence="2">Flower</tissue>
    </source>
</reference>
<feature type="domain" description="RDR1/2-like PH-like" evidence="1">
    <location>
        <begin position="1"/>
        <end position="60"/>
    </location>
</feature>